<dbReference type="PANTHER" id="PTHR23327:SF42">
    <property type="entry name" value="LON PEPTIDASE N-TERMINAL DOMAIN AND RING FINGER PROTEIN C14F5.10C"/>
    <property type="match status" value="1"/>
</dbReference>
<dbReference type="GO" id="GO:0061630">
    <property type="term" value="F:ubiquitin protein ligase activity"/>
    <property type="evidence" value="ECO:0007669"/>
    <property type="project" value="TreeGrafter"/>
</dbReference>
<evidence type="ECO:0000313" key="1">
    <source>
        <dbReference type="EMBL" id="RRT74169.1"/>
    </source>
</evidence>
<dbReference type="Gene3D" id="2.30.130.40">
    <property type="entry name" value="LON domain-like"/>
    <property type="match status" value="1"/>
</dbReference>
<dbReference type="SUPFAM" id="SSF88697">
    <property type="entry name" value="PUA domain-like"/>
    <property type="match status" value="1"/>
</dbReference>
<dbReference type="InterPro" id="IPR046336">
    <property type="entry name" value="Lon_prtase_N_sf"/>
</dbReference>
<gene>
    <name evidence="1" type="ORF">B296_00018518</name>
</gene>
<evidence type="ECO:0000313" key="2">
    <source>
        <dbReference type="Proteomes" id="UP000287651"/>
    </source>
</evidence>
<accession>A0A427AD55</accession>
<evidence type="ECO:0008006" key="3">
    <source>
        <dbReference type="Google" id="ProtNLM"/>
    </source>
</evidence>
<dbReference type="AlphaFoldDB" id="A0A427AD55"/>
<dbReference type="InterPro" id="IPR015947">
    <property type="entry name" value="PUA-like_sf"/>
</dbReference>
<protein>
    <recommendedName>
        <fullName evidence="3">Lon N-terminal domain-containing protein</fullName>
    </recommendedName>
</protein>
<reference evidence="1 2" key="1">
    <citation type="journal article" date="2014" name="Agronomy (Basel)">
        <title>A Draft Genome Sequence for Ensete ventricosum, the Drought-Tolerant Tree Against Hunger.</title>
        <authorList>
            <person name="Harrison J."/>
            <person name="Moore K.A."/>
            <person name="Paszkiewicz K."/>
            <person name="Jones T."/>
            <person name="Grant M."/>
            <person name="Ambacheew D."/>
            <person name="Muzemil S."/>
            <person name="Studholme D.J."/>
        </authorList>
    </citation>
    <scope>NUCLEOTIDE SEQUENCE [LARGE SCALE GENOMIC DNA]</scope>
</reference>
<dbReference type="EMBL" id="AMZH03002858">
    <property type="protein sequence ID" value="RRT74169.1"/>
    <property type="molecule type" value="Genomic_DNA"/>
</dbReference>
<proteinExistence type="predicted"/>
<dbReference type="PANTHER" id="PTHR23327">
    <property type="entry name" value="RING FINGER PROTEIN 127"/>
    <property type="match status" value="1"/>
</dbReference>
<name>A0A427AD55_ENSVE</name>
<dbReference type="Proteomes" id="UP000287651">
    <property type="component" value="Unassembled WGS sequence"/>
</dbReference>
<comment type="caution">
    <text evidence="1">The sequence shown here is derived from an EMBL/GenBank/DDBJ whole genome shotgun (WGS) entry which is preliminary data.</text>
</comment>
<sequence length="189" mass="22194">MVNIVSYEKFNVFTGTIYHQFIDVLLQFVIIDSLLSNISMRQQFLSGMRRHAKQFLQAFKLILLGITSTVLVDENTCLAFLIACQFIFFSVTLNNIIQKNFPEEFAERKSEQENLTHLGVDIMPLFVMDVVLPCQKLSLNIFEPRYRLMVCVEGRRRFRILRYRVAEVEWIQDTLPPEDSQEREDVSMT</sequence>
<organism evidence="1 2">
    <name type="scientific">Ensete ventricosum</name>
    <name type="common">Abyssinian banana</name>
    <name type="synonym">Musa ensete</name>
    <dbReference type="NCBI Taxonomy" id="4639"/>
    <lineage>
        <taxon>Eukaryota</taxon>
        <taxon>Viridiplantae</taxon>
        <taxon>Streptophyta</taxon>
        <taxon>Embryophyta</taxon>
        <taxon>Tracheophyta</taxon>
        <taxon>Spermatophyta</taxon>
        <taxon>Magnoliopsida</taxon>
        <taxon>Liliopsida</taxon>
        <taxon>Zingiberales</taxon>
        <taxon>Musaceae</taxon>
        <taxon>Ensete</taxon>
    </lineage>
</organism>